<dbReference type="PANTHER" id="PTHR43662">
    <property type="match status" value="1"/>
</dbReference>
<dbReference type="KEGG" id="srhi:H9L12_03245"/>
<dbReference type="EMBL" id="CP060717">
    <property type="protein sequence ID" value="QNN65605.1"/>
    <property type="molecule type" value="Genomic_DNA"/>
</dbReference>
<organism evidence="2 3">
    <name type="scientific">Sphingomonas rhizophila</name>
    <dbReference type="NCBI Taxonomy" id="2071607"/>
    <lineage>
        <taxon>Bacteria</taxon>
        <taxon>Pseudomonadati</taxon>
        <taxon>Pseudomonadota</taxon>
        <taxon>Alphaproteobacteria</taxon>
        <taxon>Sphingomonadales</taxon>
        <taxon>Sphingomonadaceae</taxon>
        <taxon>Sphingomonas</taxon>
    </lineage>
</organism>
<keyword evidence="3" id="KW-1185">Reference proteome</keyword>
<protein>
    <submittedName>
        <fullName evidence="2">DUF1996 domain-containing protein</fullName>
    </submittedName>
</protein>
<dbReference type="RefSeq" id="WP_187542596.1">
    <property type="nucleotide sequence ID" value="NZ_CP060717.1"/>
</dbReference>
<dbReference type="InterPro" id="IPR018535">
    <property type="entry name" value="DUF1996"/>
</dbReference>
<sequence length="390" mass="41862">MPPVFVDLPSAPIAPVQEQAFSAGVGLPTVASGFDAERNLIRGIPVANSSAPDVVGAFRFVCGGEGQLSNDDPILYPSQPGRSHLHQYYGNLEANAHSTYQSLRASGKSTCNWSETPGNRSGYWMPAMLDGHGHAVRPDAVSIYYKRRPISDPACADRKGMHEGKCVPLPNGLRFIFGWDPVNPASTPTGAAYFDCTGPTAKPGHYANLREAAAACPFDPSMPADQQNQLGAVINAPMCWDGKNLDSADHRSHVGYPVLDHNFGKWKCDAAHPYVIPAFTMGAWYTVDANVGLWRLSSDSMAPGAVPGSTFHADWFGAWDEKIMATWMDHCINKLLTCAGGNLGNGTMMDGAAVPTYGWRQPIAKRLVPLSSIPTTLPNGMPRAGHGDRD</sequence>
<evidence type="ECO:0000259" key="1">
    <source>
        <dbReference type="Pfam" id="PF09362"/>
    </source>
</evidence>
<dbReference type="PANTHER" id="PTHR43662:SF3">
    <property type="entry name" value="DOMAIN PROTEIN, PUTATIVE (AFU_ORTHOLOGUE AFUA_6G11970)-RELATED"/>
    <property type="match status" value="1"/>
</dbReference>
<gene>
    <name evidence="2" type="ORF">H9L12_03245</name>
</gene>
<name>A0A7G9SCN0_9SPHN</name>
<dbReference type="Proteomes" id="UP000515955">
    <property type="component" value="Chromosome"/>
</dbReference>
<evidence type="ECO:0000313" key="2">
    <source>
        <dbReference type="EMBL" id="QNN65605.1"/>
    </source>
</evidence>
<evidence type="ECO:0000313" key="3">
    <source>
        <dbReference type="Proteomes" id="UP000515955"/>
    </source>
</evidence>
<accession>A0A7G9SCN0</accession>
<feature type="domain" description="DUF1996" evidence="1">
    <location>
        <begin position="72"/>
        <end position="319"/>
    </location>
</feature>
<dbReference type="Pfam" id="PF09362">
    <property type="entry name" value="DUF1996"/>
    <property type="match status" value="1"/>
</dbReference>
<reference evidence="2 3" key="1">
    <citation type="submission" date="2020-08" db="EMBL/GenBank/DDBJ databases">
        <title>Genome sequence of Sphingomonas rhizophila KACC 19189T.</title>
        <authorList>
            <person name="Hyun D.-W."/>
            <person name="Bae J.-W."/>
        </authorList>
    </citation>
    <scope>NUCLEOTIDE SEQUENCE [LARGE SCALE GENOMIC DNA]</scope>
    <source>
        <strain evidence="2 3">KACC 19189</strain>
    </source>
</reference>
<dbReference type="AlphaFoldDB" id="A0A7G9SCN0"/>
<proteinExistence type="predicted"/>